<reference evidence="6" key="1">
    <citation type="submission" date="2022-11" db="EMBL/GenBank/DDBJ databases">
        <authorList>
            <person name="Petersen C."/>
        </authorList>
    </citation>
    <scope>NUCLEOTIDE SEQUENCE</scope>
    <source>
        <strain evidence="6">IBT 29864</strain>
    </source>
</reference>
<evidence type="ECO:0000256" key="3">
    <source>
        <dbReference type="ARBA" id="ARBA00023163"/>
    </source>
</evidence>
<evidence type="ECO:0000256" key="4">
    <source>
        <dbReference type="ARBA" id="ARBA00023242"/>
    </source>
</evidence>
<dbReference type="InterPro" id="IPR050613">
    <property type="entry name" value="Sec_Metabolite_Reg"/>
</dbReference>
<dbReference type="Pfam" id="PF04082">
    <property type="entry name" value="Fungal_trans"/>
    <property type="match status" value="1"/>
</dbReference>
<dbReference type="Proteomes" id="UP001147782">
    <property type="component" value="Unassembled WGS sequence"/>
</dbReference>
<sequence length="603" mass="67358">MMSGAAANGPVTIASVEAQRKLSSDDIVQDDVKVEESELKATDLPALAAKNELRDLGYLPDDQNLLFGNAAPTADKSVSDQTTEAISPEMRNVLRVLPPKPYTDILVERYLEVTNYGYYCLYPPTFSQDYAAWWSDRAKGRTLTPEFTCLLTRVCACSAQYLDVEIQQKLESELGESVQSLSESYHHAAKQLSNTIPPGKGGLAQIQQLFLMAGWYKSESLFVESWHALTCAIHEAQELGMHKSAPRAGLSEFDIEMRRRMWCLLYVWDWQMSLLLSRPLIINQHYCPVELPNMQLECHDPNMGPPSPFCHIASQCELGKIISRVPDFGELVDPIQANSIKVDIDQWFLSLPPAYREMDPDTQWDTKHLYVPLQRHQLQAIGYMTMLLPFKAFLTKTFDSRSSETEKALRSTAVDITVHLMDVSHGLFNHVYPLNAKFHLVTFLIFDTAAFLCSAMIHDKDRSLLQRENIIQKISLACSLMQKLAQVTKTGAICYPVLVRLAKGISKSSKRATSSLEITGAGPSPELETDLFPPLGSISTESPSSSLASLGSNQIFWPASLDFPIPGMNTPPVIGVGDFSNLEVGQFDQIWDWQNLDLTLFPA</sequence>
<dbReference type="GeneID" id="81443586"/>
<dbReference type="SMART" id="SM00906">
    <property type="entry name" value="Fungal_trans"/>
    <property type="match status" value="1"/>
</dbReference>
<dbReference type="GO" id="GO:0005634">
    <property type="term" value="C:nucleus"/>
    <property type="evidence" value="ECO:0007669"/>
    <property type="project" value="UniProtKB-SubCell"/>
</dbReference>
<proteinExistence type="predicted"/>
<feature type="domain" description="Xylanolytic transcriptional activator regulatory" evidence="5">
    <location>
        <begin position="225"/>
        <end position="298"/>
    </location>
</feature>
<protein>
    <recommendedName>
        <fullName evidence="5">Xylanolytic transcriptional activator regulatory domain-containing protein</fullName>
    </recommendedName>
</protein>
<accession>A0A9W9UY43</accession>
<dbReference type="OrthoDB" id="5344325at2759"/>
<dbReference type="GO" id="GO:0006351">
    <property type="term" value="P:DNA-templated transcription"/>
    <property type="evidence" value="ECO:0007669"/>
    <property type="project" value="InterPro"/>
</dbReference>
<dbReference type="AlphaFoldDB" id="A0A9W9UY43"/>
<evidence type="ECO:0000259" key="5">
    <source>
        <dbReference type="SMART" id="SM00906"/>
    </source>
</evidence>
<name>A0A9W9UY43_9EURO</name>
<dbReference type="GO" id="GO:0003677">
    <property type="term" value="F:DNA binding"/>
    <property type="evidence" value="ECO:0007669"/>
    <property type="project" value="InterPro"/>
</dbReference>
<dbReference type="CDD" id="cd12148">
    <property type="entry name" value="fungal_TF_MHR"/>
    <property type="match status" value="1"/>
</dbReference>
<keyword evidence="2" id="KW-0805">Transcription regulation</keyword>
<organism evidence="6 7">
    <name type="scientific">Penicillium cataractarum</name>
    <dbReference type="NCBI Taxonomy" id="2100454"/>
    <lineage>
        <taxon>Eukaryota</taxon>
        <taxon>Fungi</taxon>
        <taxon>Dikarya</taxon>
        <taxon>Ascomycota</taxon>
        <taxon>Pezizomycotina</taxon>
        <taxon>Eurotiomycetes</taxon>
        <taxon>Eurotiomycetidae</taxon>
        <taxon>Eurotiales</taxon>
        <taxon>Aspergillaceae</taxon>
        <taxon>Penicillium</taxon>
    </lineage>
</organism>
<keyword evidence="4" id="KW-0539">Nucleus</keyword>
<evidence type="ECO:0000256" key="1">
    <source>
        <dbReference type="ARBA" id="ARBA00004123"/>
    </source>
</evidence>
<dbReference type="InterPro" id="IPR007219">
    <property type="entry name" value="XnlR_reg_dom"/>
</dbReference>
<dbReference type="PANTHER" id="PTHR31001">
    <property type="entry name" value="UNCHARACTERIZED TRANSCRIPTIONAL REGULATORY PROTEIN"/>
    <property type="match status" value="1"/>
</dbReference>
<keyword evidence="3" id="KW-0804">Transcription</keyword>
<keyword evidence="7" id="KW-1185">Reference proteome</keyword>
<gene>
    <name evidence="6" type="ORF">N7496_011494</name>
</gene>
<comment type="caution">
    <text evidence="6">The sequence shown here is derived from an EMBL/GenBank/DDBJ whole genome shotgun (WGS) entry which is preliminary data.</text>
</comment>
<dbReference type="GO" id="GO:0008270">
    <property type="term" value="F:zinc ion binding"/>
    <property type="evidence" value="ECO:0007669"/>
    <property type="project" value="InterPro"/>
</dbReference>
<evidence type="ECO:0000313" key="6">
    <source>
        <dbReference type="EMBL" id="KAJ5359081.1"/>
    </source>
</evidence>
<dbReference type="PANTHER" id="PTHR31001:SF84">
    <property type="entry name" value="FUNGAL SPECIFIC TRANSCRIPTION FACTOR"/>
    <property type="match status" value="1"/>
</dbReference>
<evidence type="ECO:0000313" key="7">
    <source>
        <dbReference type="Proteomes" id="UP001147782"/>
    </source>
</evidence>
<dbReference type="EMBL" id="JAPZBS010000009">
    <property type="protein sequence ID" value="KAJ5359081.1"/>
    <property type="molecule type" value="Genomic_DNA"/>
</dbReference>
<reference evidence="6" key="2">
    <citation type="journal article" date="2023" name="IMA Fungus">
        <title>Comparative genomic study of the Penicillium genus elucidates a diverse pangenome and 15 lateral gene transfer events.</title>
        <authorList>
            <person name="Petersen C."/>
            <person name="Sorensen T."/>
            <person name="Nielsen M.R."/>
            <person name="Sondergaard T.E."/>
            <person name="Sorensen J.L."/>
            <person name="Fitzpatrick D.A."/>
            <person name="Frisvad J.C."/>
            <person name="Nielsen K.L."/>
        </authorList>
    </citation>
    <scope>NUCLEOTIDE SEQUENCE</scope>
    <source>
        <strain evidence="6">IBT 29864</strain>
    </source>
</reference>
<evidence type="ECO:0000256" key="2">
    <source>
        <dbReference type="ARBA" id="ARBA00023015"/>
    </source>
</evidence>
<dbReference type="RefSeq" id="XP_056550367.1">
    <property type="nucleotide sequence ID" value="XM_056704407.1"/>
</dbReference>
<comment type="subcellular location">
    <subcellularLocation>
        <location evidence="1">Nucleus</location>
    </subcellularLocation>
</comment>